<protein>
    <recommendedName>
        <fullName evidence="11">Beta-1,4-N-acetylgalactosaminyltransferase</fullName>
        <ecNumber evidence="11">2.4.1.-</ecNumber>
    </recommendedName>
    <alternativeName>
        <fullName evidence="11">Beta-4-GalNAcT</fullName>
    </alternativeName>
</protein>
<keyword evidence="9 11" id="KW-0472">Membrane</keyword>
<dbReference type="Proteomes" id="UP000827092">
    <property type="component" value="Unassembled WGS sequence"/>
</dbReference>
<keyword evidence="15" id="KW-1185">Reference proteome</keyword>
<evidence type="ECO:0000313" key="14">
    <source>
        <dbReference type="EMBL" id="KAG8190279.1"/>
    </source>
</evidence>
<dbReference type="EC" id="2.4.1.-" evidence="11"/>
<evidence type="ECO:0000256" key="1">
    <source>
        <dbReference type="ARBA" id="ARBA00004606"/>
    </source>
</evidence>
<organism evidence="14 15">
    <name type="scientific">Oedothorax gibbosus</name>
    <dbReference type="NCBI Taxonomy" id="931172"/>
    <lineage>
        <taxon>Eukaryota</taxon>
        <taxon>Metazoa</taxon>
        <taxon>Ecdysozoa</taxon>
        <taxon>Arthropoda</taxon>
        <taxon>Chelicerata</taxon>
        <taxon>Arachnida</taxon>
        <taxon>Araneae</taxon>
        <taxon>Araneomorphae</taxon>
        <taxon>Entelegynae</taxon>
        <taxon>Araneoidea</taxon>
        <taxon>Linyphiidae</taxon>
        <taxon>Erigoninae</taxon>
        <taxon>Oedothorax</taxon>
    </lineage>
</organism>
<dbReference type="InterPro" id="IPR029044">
    <property type="entry name" value="Nucleotide-diphossugar_trans"/>
</dbReference>
<proteinExistence type="inferred from homology"/>
<evidence type="ECO:0000256" key="3">
    <source>
        <dbReference type="ARBA" id="ARBA00005735"/>
    </source>
</evidence>
<dbReference type="CDD" id="cd00899">
    <property type="entry name" value="b4GalT"/>
    <property type="match status" value="1"/>
</dbReference>
<reference evidence="14 15" key="1">
    <citation type="journal article" date="2022" name="Nat. Ecol. Evol.">
        <title>A masculinizing supergene underlies an exaggerated male reproductive morph in a spider.</title>
        <authorList>
            <person name="Hendrickx F."/>
            <person name="De Corte Z."/>
            <person name="Sonet G."/>
            <person name="Van Belleghem S.M."/>
            <person name="Kostlbacher S."/>
            <person name="Vangestel C."/>
        </authorList>
    </citation>
    <scope>NUCLEOTIDE SEQUENCE [LARGE SCALE GENOMIC DNA]</scope>
    <source>
        <strain evidence="14">W744_W776</strain>
    </source>
</reference>
<dbReference type="Pfam" id="PF02709">
    <property type="entry name" value="Glyco_transf_7C"/>
    <property type="match status" value="1"/>
</dbReference>
<evidence type="ECO:0000256" key="6">
    <source>
        <dbReference type="ARBA" id="ARBA00022692"/>
    </source>
</evidence>
<dbReference type="PANTHER" id="PTHR19300:SF57">
    <property type="entry name" value="BETA-1,4-N-ACETYLGALACTOSAMINYLTRANSFERASE"/>
    <property type="match status" value="1"/>
</dbReference>
<name>A0AAV6V1C0_9ARAC</name>
<keyword evidence="4 11" id="KW-0328">Glycosyltransferase</keyword>
<dbReference type="EMBL" id="JAFNEN010000189">
    <property type="protein sequence ID" value="KAG8190279.1"/>
    <property type="molecule type" value="Genomic_DNA"/>
</dbReference>
<dbReference type="Pfam" id="PF13733">
    <property type="entry name" value="Glyco_transf_7N"/>
    <property type="match status" value="1"/>
</dbReference>
<keyword evidence="10 11" id="KW-0325">Glycoprotein</keyword>
<evidence type="ECO:0000259" key="13">
    <source>
        <dbReference type="Pfam" id="PF13733"/>
    </source>
</evidence>
<evidence type="ECO:0000256" key="11">
    <source>
        <dbReference type="RuleBase" id="RU368121"/>
    </source>
</evidence>
<comment type="cofactor">
    <cofactor evidence="11">
        <name>Mn(2+)</name>
        <dbReference type="ChEBI" id="CHEBI:29035"/>
    </cofactor>
</comment>
<dbReference type="GO" id="GO:0005975">
    <property type="term" value="P:carbohydrate metabolic process"/>
    <property type="evidence" value="ECO:0007669"/>
    <property type="project" value="InterPro"/>
</dbReference>
<sequence>MNRYRIRKAVNLASSKPLELSIVVFIIWATLYPLRFPNIRGYDYIKFNEVKDDLQMCLVTRRPHDFKLCPLVSQDLDSFKLANKVFNRTLLEEMPKKLKISPGGRWFPKHCSSWQRVAIILPYRNRKAHLDIFLQNIHPFLQAQQLDYGIFVIEQSEKHKFNRGKLFNIGFLEALKEPDFCCFIFHDVDILPESPQHTYGCSEEPRHMCSALDTFRYVLPYPDLFGGVVAFTREQFSTVNGYSNMYFGWGGEDDDLCERLLLKQMKIRRWAPEMSRYTMLYHKKEVPNPLRYKLLNSVKERMDKDGLNTLDYKILSTDLHPLYTRVLVDVNPK</sequence>
<keyword evidence="7 11" id="KW-0735">Signal-anchor</keyword>
<comment type="function">
    <text evidence="11">Catalyzes the transfer of galactose onto proteins or lipids.</text>
</comment>
<dbReference type="PANTHER" id="PTHR19300">
    <property type="entry name" value="BETA-1,4-GALACTOSYLTRANSFERASE"/>
    <property type="match status" value="1"/>
</dbReference>
<evidence type="ECO:0000256" key="2">
    <source>
        <dbReference type="ARBA" id="ARBA00004922"/>
    </source>
</evidence>
<dbReference type="SUPFAM" id="SSF53448">
    <property type="entry name" value="Nucleotide-diphospho-sugar transferases"/>
    <property type="match status" value="1"/>
</dbReference>
<keyword evidence="5 11" id="KW-0808">Transferase</keyword>
<evidence type="ECO:0000256" key="5">
    <source>
        <dbReference type="ARBA" id="ARBA00022679"/>
    </source>
</evidence>
<evidence type="ECO:0000313" key="15">
    <source>
        <dbReference type="Proteomes" id="UP000827092"/>
    </source>
</evidence>
<dbReference type="GO" id="GO:0033842">
    <property type="term" value="F:N-acetyl-beta-glucosaminyl-derivative 4-beta-N-acetylgalactosaminyltransferase activity"/>
    <property type="evidence" value="ECO:0007669"/>
    <property type="project" value="TreeGrafter"/>
</dbReference>
<dbReference type="GO" id="GO:0006688">
    <property type="term" value="P:glycosphingolipid biosynthetic process"/>
    <property type="evidence" value="ECO:0007669"/>
    <property type="project" value="TreeGrafter"/>
</dbReference>
<keyword evidence="8 11" id="KW-1133">Transmembrane helix</keyword>
<dbReference type="Gene3D" id="3.90.550.10">
    <property type="entry name" value="Spore Coat Polysaccharide Biosynthesis Protein SpsA, Chain A"/>
    <property type="match status" value="1"/>
</dbReference>
<keyword evidence="11" id="KW-0464">Manganese</keyword>
<dbReference type="GO" id="GO:0005794">
    <property type="term" value="C:Golgi apparatus"/>
    <property type="evidence" value="ECO:0007669"/>
    <property type="project" value="TreeGrafter"/>
</dbReference>
<keyword evidence="6 11" id="KW-0812">Transmembrane</keyword>
<dbReference type="InterPro" id="IPR003859">
    <property type="entry name" value="Galactosyl_T"/>
</dbReference>
<evidence type="ECO:0000256" key="8">
    <source>
        <dbReference type="ARBA" id="ARBA00022989"/>
    </source>
</evidence>
<accession>A0AAV6V1C0</accession>
<evidence type="ECO:0000256" key="9">
    <source>
        <dbReference type="ARBA" id="ARBA00023136"/>
    </source>
</evidence>
<dbReference type="GO" id="GO:0008378">
    <property type="term" value="F:galactosyltransferase activity"/>
    <property type="evidence" value="ECO:0007669"/>
    <property type="project" value="TreeGrafter"/>
</dbReference>
<evidence type="ECO:0000256" key="10">
    <source>
        <dbReference type="ARBA" id="ARBA00023180"/>
    </source>
</evidence>
<evidence type="ECO:0000256" key="7">
    <source>
        <dbReference type="ARBA" id="ARBA00022968"/>
    </source>
</evidence>
<evidence type="ECO:0000256" key="4">
    <source>
        <dbReference type="ARBA" id="ARBA00022676"/>
    </source>
</evidence>
<feature type="domain" description="Galactosyltransferase N-terminal" evidence="13">
    <location>
        <begin position="87"/>
        <end position="202"/>
    </location>
</feature>
<dbReference type="GO" id="GO:0046872">
    <property type="term" value="F:metal ion binding"/>
    <property type="evidence" value="ECO:0007669"/>
    <property type="project" value="UniProtKB-UniRule"/>
</dbReference>
<comment type="pathway">
    <text evidence="2 11">Protein modification; protein glycosylation.</text>
</comment>
<dbReference type="InterPro" id="IPR027995">
    <property type="entry name" value="Galactosyl_T_N"/>
</dbReference>
<comment type="caution">
    <text evidence="14">The sequence shown here is derived from an EMBL/GenBank/DDBJ whole genome shotgun (WGS) entry which is preliminary data.</text>
</comment>
<dbReference type="AlphaFoldDB" id="A0AAV6V1C0"/>
<keyword evidence="11" id="KW-0479">Metal-binding</keyword>
<dbReference type="GO" id="GO:0016020">
    <property type="term" value="C:membrane"/>
    <property type="evidence" value="ECO:0007669"/>
    <property type="project" value="UniProtKB-SubCell"/>
</dbReference>
<feature type="domain" description="Galactosyltransferase C-terminal" evidence="12">
    <location>
        <begin position="206"/>
        <end position="283"/>
    </location>
</feature>
<comment type="similarity">
    <text evidence="3 11">Belongs to the glycosyltransferase 7 family.</text>
</comment>
<evidence type="ECO:0000259" key="12">
    <source>
        <dbReference type="Pfam" id="PF02709"/>
    </source>
</evidence>
<dbReference type="InterPro" id="IPR027791">
    <property type="entry name" value="Galactosyl_T_C"/>
</dbReference>
<dbReference type="PRINTS" id="PR02050">
    <property type="entry name" value="B14GALTRFASE"/>
</dbReference>
<gene>
    <name evidence="14" type="ORF">JTE90_025792</name>
</gene>
<comment type="subcellular location">
    <subcellularLocation>
        <location evidence="1 11">Membrane</location>
        <topology evidence="1 11">Single-pass type II membrane protein</topology>
    </subcellularLocation>
</comment>
<feature type="transmembrane region" description="Helical" evidence="11">
    <location>
        <begin position="20"/>
        <end position="36"/>
    </location>
</feature>